<dbReference type="InterPro" id="IPR034605">
    <property type="entry name" value="PGC-1"/>
</dbReference>
<dbReference type="KEGG" id="gsh:117351736"/>
<protein>
    <submittedName>
        <fullName evidence="12">Peroxisome proliferator-activated receptor gamma coactivator 1-beta isoform X1</fullName>
    </submittedName>
</protein>
<evidence type="ECO:0000256" key="6">
    <source>
        <dbReference type="ARBA" id="ARBA00023163"/>
    </source>
</evidence>
<evidence type="ECO:0000313" key="12">
    <source>
        <dbReference type="RefSeq" id="XP_033783382.1"/>
    </source>
</evidence>
<keyword evidence="11" id="KW-1185">Reference proteome</keyword>
<dbReference type="FunCoup" id="A0A6P8P2Z7">
    <property type="interactions" value="2089"/>
</dbReference>
<feature type="domain" description="RRM" evidence="10">
    <location>
        <begin position="887"/>
        <end position="964"/>
    </location>
</feature>
<evidence type="ECO:0000256" key="8">
    <source>
        <dbReference type="PROSITE-ProRule" id="PRU00176"/>
    </source>
</evidence>
<keyword evidence="7" id="KW-0539">Nucleus</keyword>
<comment type="subcellular location">
    <subcellularLocation>
        <location evidence="1">Nucleus</location>
    </subcellularLocation>
</comment>
<dbReference type="Gene3D" id="3.30.70.330">
    <property type="match status" value="1"/>
</dbReference>
<dbReference type="GO" id="GO:0003712">
    <property type="term" value="F:transcription coregulator activity"/>
    <property type="evidence" value="ECO:0007669"/>
    <property type="project" value="InterPro"/>
</dbReference>
<dbReference type="SUPFAM" id="SSF54928">
    <property type="entry name" value="RNA-binding domain, RBD"/>
    <property type="match status" value="1"/>
</dbReference>
<dbReference type="SMART" id="SM00360">
    <property type="entry name" value="RRM"/>
    <property type="match status" value="1"/>
</dbReference>
<keyword evidence="2" id="KW-0597">Phosphoprotein</keyword>
<keyword evidence="4" id="KW-0805">Transcription regulation</keyword>
<dbReference type="PANTHER" id="PTHR15528">
    <property type="entry name" value="PEROXISOME PROLIFERATOR ACTIVATED RECEPTOR GAMMA COACTIVATOR 1 PGC-1 -RELATED"/>
    <property type="match status" value="1"/>
</dbReference>
<dbReference type="PROSITE" id="PS50102">
    <property type="entry name" value="RRM"/>
    <property type="match status" value="1"/>
</dbReference>
<dbReference type="RefSeq" id="XP_033783382.1">
    <property type="nucleotide sequence ID" value="XM_033927491.1"/>
</dbReference>
<name>A0A6P8P2Z7_GEOSA</name>
<dbReference type="Pfam" id="PF00076">
    <property type="entry name" value="RRM_1"/>
    <property type="match status" value="1"/>
</dbReference>
<dbReference type="AlphaFoldDB" id="A0A6P8P2Z7"/>
<dbReference type="InterPro" id="IPR035979">
    <property type="entry name" value="RBD_domain_sf"/>
</dbReference>
<dbReference type="GO" id="GO:0003723">
    <property type="term" value="F:RNA binding"/>
    <property type="evidence" value="ECO:0007669"/>
    <property type="project" value="UniProtKB-UniRule"/>
</dbReference>
<dbReference type="GO" id="GO:0005634">
    <property type="term" value="C:nucleus"/>
    <property type="evidence" value="ECO:0007669"/>
    <property type="project" value="UniProtKB-SubCell"/>
</dbReference>
<dbReference type="InterPro" id="IPR000504">
    <property type="entry name" value="RRM_dom"/>
</dbReference>
<evidence type="ECO:0000256" key="4">
    <source>
        <dbReference type="ARBA" id="ARBA00023015"/>
    </source>
</evidence>
<feature type="region of interest" description="Disordered" evidence="9">
    <location>
        <begin position="633"/>
        <end position="655"/>
    </location>
</feature>
<keyword evidence="6" id="KW-0804">Transcription</keyword>
<evidence type="ECO:0000256" key="2">
    <source>
        <dbReference type="ARBA" id="ARBA00022553"/>
    </source>
</evidence>
<accession>A0A6P8P2Z7</accession>
<evidence type="ECO:0000313" key="11">
    <source>
        <dbReference type="Proteomes" id="UP000515159"/>
    </source>
</evidence>
<dbReference type="OrthoDB" id="10047851at2759"/>
<evidence type="ECO:0000256" key="5">
    <source>
        <dbReference type="ARBA" id="ARBA00023159"/>
    </source>
</evidence>
<evidence type="ECO:0000259" key="10">
    <source>
        <dbReference type="PROSITE" id="PS50102"/>
    </source>
</evidence>
<dbReference type="InterPro" id="IPR012677">
    <property type="entry name" value="Nucleotide-bd_a/b_plait_sf"/>
</dbReference>
<evidence type="ECO:0000256" key="7">
    <source>
        <dbReference type="ARBA" id="ARBA00023242"/>
    </source>
</evidence>
<feature type="region of interest" description="Disordered" evidence="9">
    <location>
        <begin position="157"/>
        <end position="181"/>
    </location>
</feature>
<feature type="compositionally biased region" description="Basic and acidic residues" evidence="9">
    <location>
        <begin position="633"/>
        <end position="642"/>
    </location>
</feature>
<keyword evidence="5" id="KW-0010">Activator</keyword>
<dbReference type="GeneID" id="117351736"/>
<reference evidence="12" key="1">
    <citation type="submission" date="2025-08" db="UniProtKB">
        <authorList>
            <consortium name="RefSeq"/>
        </authorList>
    </citation>
    <scope>IDENTIFICATION</scope>
</reference>
<feature type="compositionally biased region" description="Pro residues" evidence="9">
    <location>
        <begin position="168"/>
        <end position="177"/>
    </location>
</feature>
<evidence type="ECO:0000256" key="9">
    <source>
        <dbReference type="SAM" id="MobiDB-lite"/>
    </source>
</evidence>
<dbReference type="CTD" id="133522"/>
<organism evidence="11 12">
    <name type="scientific">Geotrypetes seraphini</name>
    <name type="common">Gaboon caecilian</name>
    <name type="synonym">Caecilia seraphini</name>
    <dbReference type="NCBI Taxonomy" id="260995"/>
    <lineage>
        <taxon>Eukaryota</taxon>
        <taxon>Metazoa</taxon>
        <taxon>Chordata</taxon>
        <taxon>Craniata</taxon>
        <taxon>Vertebrata</taxon>
        <taxon>Euteleostomi</taxon>
        <taxon>Amphibia</taxon>
        <taxon>Gymnophiona</taxon>
        <taxon>Geotrypetes</taxon>
    </lineage>
</organism>
<sequence>MGIPVVLASGVGNELGACVTSASRSRPSSLPRLRLPPSPRSTRWKMADCGALLDEELSSFVFSYLSEGQASGEEALCLDFPEIDLSPLDAGDFDSTSCFNELQWCSDHSENESSHYSADDPELFQITDSENEALLAALTQTLDDIQDDDVSLSAFQITGDGDLSTPPVSSPKPPPAPEADDELSLLKKLLLSPANVAQSFEAHKDVSTWHQGGPKSRSQHACIKVENHKERKSGFSLGQNRSCSELHKHLISAKQSHRPKASAPAGDSPDSTPQCESANAEDSDFEEGAQSSVETNSSSPLSSHRLPTSPQFTCDKEMKVVVDLIRYMHTYCLPQRKLLIQDSDMKPQHCTSFLKRAKPDGKSSAPSGTSASCMNQSTSLEFSILKELLVQDVPCDVSKPYRLMRPAYSSVSCAQSKAPRASTQVANAPVLSKLRGKTQLQIVAPKQCLRASPGVQVQSHSVKQDLATAASESKFLRVSQKPERGLCAVRRSKRLNPQLSKWLSFRAEKPTEDFESEDEEELTAAKSTLSLEAAEVFDKEQVARVEAGGMDGVLQPHKTKSQHPLNREDWLCNQLHHPDKPQCLSLSLSQSDPSFGKKSFEQTLTVELCGTAGLTPPTTPPYKPADEELYKPDMNDKQEKNKAVVSPSAKEDEVLGASREPLKKHPERTELLAHLSQGVTQVARLEQQALKRPFSRSFGDHDYCLSTKPEASLQRKVLKSWEPPKRVMSKEQQGLGRNKDKDHEVLLTEGGKQLNDHEIRASLTKHFGSLDTSLEDEIASFCKSPDYAAVFEDSVSDSGSPGEDECCVVPCKPKLYSHRSPPARASGHHCLQNRSTSESSFCRSRSPANRRAFRCENREKCQDQFHGGERSQSHTQKRREKAIDEGRMVCIRNLSRSISSSELKKRFEVFGEIVECRVLSQSNREDKYALITYRCSEDAALSLRKGTSLRKRNEPSFQLSYGGHRHFFWTRYTDLADSSPEEPSTPSLKTKYECMDFDSLLREAQRTLHR</sequence>
<feature type="compositionally biased region" description="Polar residues" evidence="9">
    <location>
        <begin position="289"/>
        <end position="309"/>
    </location>
</feature>
<evidence type="ECO:0000256" key="1">
    <source>
        <dbReference type="ARBA" id="ARBA00004123"/>
    </source>
</evidence>
<dbReference type="PANTHER" id="PTHR15528:SF12">
    <property type="entry name" value="PEROXISOME PROLIFERATOR-ACTIVATED RECEPTOR GAMMA COACTIVATOR 1-BETA"/>
    <property type="match status" value="1"/>
</dbReference>
<dbReference type="InParanoid" id="A0A6P8P2Z7"/>
<evidence type="ECO:0000256" key="3">
    <source>
        <dbReference type="ARBA" id="ARBA00022884"/>
    </source>
</evidence>
<dbReference type="GO" id="GO:0045944">
    <property type="term" value="P:positive regulation of transcription by RNA polymerase II"/>
    <property type="evidence" value="ECO:0007669"/>
    <property type="project" value="TreeGrafter"/>
</dbReference>
<feature type="region of interest" description="Disordered" evidence="9">
    <location>
        <begin position="251"/>
        <end position="309"/>
    </location>
</feature>
<feature type="compositionally biased region" description="Basic residues" evidence="9">
    <location>
        <begin position="251"/>
        <end position="260"/>
    </location>
</feature>
<keyword evidence="12" id="KW-0675">Receptor</keyword>
<proteinExistence type="predicted"/>
<keyword evidence="3 8" id="KW-0694">RNA-binding</keyword>
<dbReference type="Proteomes" id="UP000515159">
    <property type="component" value="Chromosome 18"/>
</dbReference>
<gene>
    <name evidence="12" type="primary">PPARGC1B</name>
</gene>